<dbReference type="InterPro" id="IPR051219">
    <property type="entry name" value="Heterochromatin_chromo-domain"/>
</dbReference>
<dbReference type="InterPro" id="IPR000953">
    <property type="entry name" value="Chromo/chromo_shadow_dom"/>
</dbReference>
<dbReference type="PANTHER" id="PTHR22812">
    <property type="entry name" value="CHROMOBOX PROTEIN"/>
    <property type="match status" value="1"/>
</dbReference>
<feature type="transmembrane region" description="Helical" evidence="4">
    <location>
        <begin position="44"/>
        <end position="65"/>
    </location>
</feature>
<dbReference type="GO" id="GO:0005634">
    <property type="term" value="C:nucleus"/>
    <property type="evidence" value="ECO:0007669"/>
    <property type="project" value="UniProtKB-SubCell"/>
</dbReference>
<evidence type="ECO:0000256" key="2">
    <source>
        <dbReference type="ARBA" id="ARBA00023242"/>
    </source>
</evidence>
<evidence type="ECO:0000313" key="7">
    <source>
        <dbReference type="WBParaSite" id="ALUE_0001213501-mRNA-1"/>
    </source>
</evidence>
<proteinExistence type="predicted"/>
<dbReference type="Proteomes" id="UP000036681">
    <property type="component" value="Unplaced"/>
</dbReference>
<dbReference type="PRINTS" id="PR00504">
    <property type="entry name" value="CHROMODOMAIN"/>
</dbReference>
<keyword evidence="6" id="KW-1185">Reference proteome</keyword>
<evidence type="ECO:0000256" key="4">
    <source>
        <dbReference type="SAM" id="Phobius"/>
    </source>
</evidence>
<accession>A0A0M3I5D1</accession>
<comment type="subcellular location">
    <subcellularLocation>
        <location evidence="1">Nucleus</location>
    </subcellularLocation>
</comment>
<keyword evidence="4" id="KW-1133">Transmembrane helix</keyword>
<dbReference type="InterPro" id="IPR017984">
    <property type="entry name" value="Chromo_dom_subgr"/>
</dbReference>
<dbReference type="Pfam" id="PF00385">
    <property type="entry name" value="Chromo"/>
    <property type="match status" value="1"/>
</dbReference>
<evidence type="ECO:0000313" key="6">
    <source>
        <dbReference type="Proteomes" id="UP000036681"/>
    </source>
</evidence>
<dbReference type="InterPro" id="IPR023780">
    <property type="entry name" value="Chromo_domain"/>
</dbReference>
<protein>
    <submittedName>
        <fullName evidence="7">Chromo domain-containing protein</fullName>
    </submittedName>
</protein>
<dbReference type="PROSITE" id="PS50013">
    <property type="entry name" value="CHROMO_2"/>
    <property type="match status" value="1"/>
</dbReference>
<keyword evidence="4" id="KW-0812">Transmembrane</keyword>
<evidence type="ECO:0000256" key="3">
    <source>
        <dbReference type="SAM" id="MobiDB-lite"/>
    </source>
</evidence>
<evidence type="ECO:0000256" key="1">
    <source>
        <dbReference type="ARBA" id="ARBA00004123"/>
    </source>
</evidence>
<dbReference type="SMART" id="SM00298">
    <property type="entry name" value="CHROMO"/>
    <property type="match status" value="1"/>
</dbReference>
<dbReference type="CDD" id="cd00024">
    <property type="entry name" value="CD_CSD"/>
    <property type="match status" value="1"/>
</dbReference>
<reference evidence="7" key="1">
    <citation type="submission" date="2017-02" db="UniProtKB">
        <authorList>
            <consortium name="WormBaseParasite"/>
        </authorList>
    </citation>
    <scope>IDENTIFICATION</scope>
</reference>
<feature type="transmembrane region" description="Helical" evidence="4">
    <location>
        <begin position="98"/>
        <end position="123"/>
    </location>
</feature>
<dbReference type="InterPro" id="IPR016197">
    <property type="entry name" value="Chromo-like_dom_sf"/>
</dbReference>
<keyword evidence="4" id="KW-0472">Membrane</keyword>
<keyword evidence="2" id="KW-0539">Nucleus</keyword>
<dbReference type="PROSITE" id="PS00598">
    <property type="entry name" value="CHROMO_1"/>
    <property type="match status" value="1"/>
</dbReference>
<evidence type="ECO:0000259" key="5">
    <source>
        <dbReference type="PROSITE" id="PS50013"/>
    </source>
</evidence>
<dbReference type="AlphaFoldDB" id="A0A0M3I5D1"/>
<dbReference type="InterPro" id="IPR023779">
    <property type="entry name" value="Chromodomain_CS"/>
</dbReference>
<dbReference type="WBParaSite" id="ALUE_0001213501-mRNA-1">
    <property type="protein sequence ID" value="ALUE_0001213501-mRNA-1"/>
    <property type="gene ID" value="ALUE_0001213501"/>
</dbReference>
<organism evidence="6 7">
    <name type="scientific">Ascaris lumbricoides</name>
    <name type="common">Giant roundworm</name>
    <dbReference type="NCBI Taxonomy" id="6252"/>
    <lineage>
        <taxon>Eukaryota</taxon>
        <taxon>Metazoa</taxon>
        <taxon>Ecdysozoa</taxon>
        <taxon>Nematoda</taxon>
        <taxon>Chromadorea</taxon>
        <taxon>Rhabditida</taxon>
        <taxon>Spirurina</taxon>
        <taxon>Ascaridomorpha</taxon>
        <taxon>Ascaridoidea</taxon>
        <taxon>Ascarididae</taxon>
        <taxon>Ascaris</taxon>
    </lineage>
</organism>
<feature type="domain" description="Chromo" evidence="5">
    <location>
        <begin position="198"/>
        <end position="257"/>
    </location>
</feature>
<dbReference type="SUPFAM" id="SSF54160">
    <property type="entry name" value="Chromo domain-like"/>
    <property type="match status" value="1"/>
</dbReference>
<dbReference type="Gene3D" id="2.40.50.40">
    <property type="match status" value="1"/>
</dbReference>
<sequence>MTGSDKGIFAEVKNWKGKFGSLRSFEDVVFPSGDCSYPRLQHVYIIYTRLILLLVFFIRGGCLLVRQQLKSMYMKTAELIARRNIDGLLLSSERYCRLLLVLALGNSVVEDIAVCVSAVSLLLHANRYVCGRPTQCQFCSVASRRLSCCGKKPIMEQESGMGKSSRVKANKVLTSRIQKETMPVENAKQSAEQEGEEYTVEKILDKMVKQGKVFYLIKWKGYPIQESTWEPEENCESSKDLIRKFEQVEQKKKGRKRSAESSGQFTFAKCPRAESAEAGTAEEGRVGVRLMATPPRERDIGTGNLEDGTKREESTSFIDEIVDAPEADGAQPGAEKRANQEDWDATNKLPSSPETQERSSGEARAEVLVQDMMNGKMFAKRLIRGYVPHEIEEEDAEDRITVSDRQLRVFQGVKVESVMGVSNRSGSEELKALVRYEDEKYEMVPTRVLHIVAPRVCSSTSI</sequence>
<name>A0A0M3I5D1_ASCLU</name>
<feature type="region of interest" description="Disordered" evidence="3">
    <location>
        <begin position="271"/>
        <end position="363"/>
    </location>
</feature>